<dbReference type="InterPro" id="IPR009057">
    <property type="entry name" value="Homeodomain-like_sf"/>
</dbReference>
<gene>
    <name evidence="5" type="ORF">BST37_11365</name>
</gene>
<evidence type="ECO:0000313" key="5">
    <source>
        <dbReference type="EMBL" id="ORB14490.1"/>
    </source>
</evidence>
<feature type="domain" description="HTH tetR-type" evidence="4">
    <location>
        <begin position="20"/>
        <end position="80"/>
    </location>
</feature>
<feature type="region of interest" description="Disordered" evidence="3">
    <location>
        <begin position="1"/>
        <end position="21"/>
    </location>
</feature>
<dbReference type="PANTHER" id="PTHR30055">
    <property type="entry name" value="HTH-TYPE TRANSCRIPTIONAL REGULATOR RUTR"/>
    <property type="match status" value="1"/>
</dbReference>
<dbReference type="Pfam" id="PF00440">
    <property type="entry name" value="TetR_N"/>
    <property type="match status" value="2"/>
</dbReference>
<dbReference type="PROSITE" id="PS50977">
    <property type="entry name" value="HTH_TETR_2"/>
    <property type="match status" value="2"/>
</dbReference>
<protein>
    <submittedName>
        <fullName evidence="5">TetR family transcriptional regulator</fullName>
    </submittedName>
</protein>
<reference evidence="5 6" key="1">
    <citation type="submission" date="2017-02" db="EMBL/GenBank/DDBJ databases">
        <title>The new phylogeny of genus Mycobacterium.</title>
        <authorList>
            <person name="Tortoli E."/>
            <person name="Trovato A."/>
            <person name="Cirillo D.M."/>
        </authorList>
    </citation>
    <scope>NUCLEOTIDE SEQUENCE [LARGE SCALE GENOMIC DNA]</scope>
    <source>
        <strain evidence="5 6">DSM 45145</strain>
    </source>
</reference>
<evidence type="ECO:0000256" key="1">
    <source>
        <dbReference type="ARBA" id="ARBA00023125"/>
    </source>
</evidence>
<organism evidence="5 6">
    <name type="scientific">Mycobacterium noviomagense</name>
    <dbReference type="NCBI Taxonomy" id="459858"/>
    <lineage>
        <taxon>Bacteria</taxon>
        <taxon>Bacillati</taxon>
        <taxon>Actinomycetota</taxon>
        <taxon>Actinomycetes</taxon>
        <taxon>Mycobacteriales</taxon>
        <taxon>Mycobacteriaceae</taxon>
        <taxon>Mycobacterium</taxon>
    </lineage>
</organism>
<name>A0ABX3T5K2_9MYCO</name>
<evidence type="ECO:0000256" key="3">
    <source>
        <dbReference type="SAM" id="MobiDB-lite"/>
    </source>
</evidence>
<dbReference type="EMBL" id="MVIC01000017">
    <property type="protein sequence ID" value="ORB14490.1"/>
    <property type="molecule type" value="Genomic_DNA"/>
</dbReference>
<keyword evidence="1 2" id="KW-0238">DNA-binding</keyword>
<feature type="DNA-binding region" description="H-T-H motif" evidence="2">
    <location>
        <begin position="43"/>
        <end position="62"/>
    </location>
</feature>
<feature type="DNA-binding region" description="H-T-H motif" evidence="2">
    <location>
        <begin position="248"/>
        <end position="267"/>
    </location>
</feature>
<comment type="caution">
    <text evidence="5">The sequence shown here is derived from an EMBL/GenBank/DDBJ whole genome shotgun (WGS) entry which is preliminary data.</text>
</comment>
<feature type="domain" description="HTH tetR-type" evidence="4">
    <location>
        <begin position="225"/>
        <end position="285"/>
    </location>
</feature>
<dbReference type="PRINTS" id="PR00455">
    <property type="entry name" value="HTHTETR"/>
</dbReference>
<sequence length="417" mass="45561">MAMPTTRAATGPPVVRRRPKDRKAQIARVAAESFSVLGYHAVSMEAIAAEVGISAAALYRHYANKYDLFRGAVLNLGQQLVDCTDFVDNEPVDADPTATLDRLIHALIDVTLLNRQSGGLYRWHARYLHGDDEAQLMDQLRVVNRRIQRPLTAIRPSLSSRERWTLSSGLLSVIGSIVDHRVRLPSDQIREVIAAAATAVLAAKLPRPKDVLKRPAAPRIFSSDAGVYEALLHASMVLFHDRGYPETSMAQIAAAVGIPVSGIYRYFSGKSEILSTGLRRAADRVSAQLAAAMDGLGEPRDVLNLLIEAYVATSFANPELASIYYTERVNLSPADQELLRNVQRSTIDSWVRLLTATRGLVTATQARFLVHGAMALVVDLGRLVHYEDLTDTGSDESAYAQACVRKLMQATLFGGCG</sequence>
<evidence type="ECO:0000313" key="6">
    <source>
        <dbReference type="Proteomes" id="UP000192374"/>
    </source>
</evidence>
<dbReference type="SUPFAM" id="SSF46689">
    <property type="entry name" value="Homeodomain-like"/>
    <property type="match status" value="2"/>
</dbReference>
<accession>A0ABX3T5K2</accession>
<dbReference type="PANTHER" id="PTHR30055:SF237">
    <property type="entry name" value="TRANSCRIPTIONAL REPRESSOR MCE3R"/>
    <property type="match status" value="1"/>
</dbReference>
<dbReference type="Proteomes" id="UP000192374">
    <property type="component" value="Unassembled WGS sequence"/>
</dbReference>
<proteinExistence type="predicted"/>
<dbReference type="Gene3D" id="1.10.357.10">
    <property type="entry name" value="Tetracycline Repressor, domain 2"/>
    <property type="match status" value="2"/>
</dbReference>
<evidence type="ECO:0000256" key="2">
    <source>
        <dbReference type="PROSITE-ProRule" id="PRU00335"/>
    </source>
</evidence>
<dbReference type="Gene3D" id="1.10.10.60">
    <property type="entry name" value="Homeodomain-like"/>
    <property type="match status" value="2"/>
</dbReference>
<dbReference type="InterPro" id="IPR001647">
    <property type="entry name" value="HTH_TetR"/>
</dbReference>
<evidence type="ECO:0000259" key="4">
    <source>
        <dbReference type="PROSITE" id="PS50977"/>
    </source>
</evidence>
<keyword evidence="6" id="KW-1185">Reference proteome</keyword>
<dbReference type="InterPro" id="IPR050109">
    <property type="entry name" value="HTH-type_TetR-like_transc_reg"/>
</dbReference>